<dbReference type="InterPro" id="IPR024079">
    <property type="entry name" value="MetalloPept_cat_dom_sf"/>
</dbReference>
<protein>
    <recommendedName>
        <fullName evidence="3">Metalloendopeptidase</fullName>
        <ecNumber evidence="3">3.4.24.-</ecNumber>
    </recommendedName>
</protein>
<feature type="binding site" evidence="2">
    <location>
        <position position="131"/>
    </location>
    <ligand>
        <name>Zn(2+)</name>
        <dbReference type="ChEBI" id="CHEBI:29105"/>
        <note>catalytic</note>
    </ligand>
</feature>
<dbReference type="GO" id="GO:0004222">
    <property type="term" value="F:metalloendopeptidase activity"/>
    <property type="evidence" value="ECO:0007669"/>
    <property type="project" value="UniProtKB-UniRule"/>
</dbReference>
<feature type="binding site" evidence="2">
    <location>
        <position position="135"/>
    </location>
    <ligand>
        <name>Zn(2+)</name>
        <dbReference type="ChEBI" id="CHEBI:29105"/>
        <note>catalytic</note>
    </ligand>
</feature>
<dbReference type="Pfam" id="PF01400">
    <property type="entry name" value="Astacin"/>
    <property type="match status" value="1"/>
</dbReference>
<organism evidence="5 6">
    <name type="scientific">Parastrongyloides trichosuri</name>
    <name type="common">Possum-specific nematode worm</name>
    <dbReference type="NCBI Taxonomy" id="131310"/>
    <lineage>
        <taxon>Eukaryota</taxon>
        <taxon>Metazoa</taxon>
        <taxon>Ecdysozoa</taxon>
        <taxon>Nematoda</taxon>
        <taxon>Chromadorea</taxon>
        <taxon>Rhabditida</taxon>
        <taxon>Tylenchina</taxon>
        <taxon>Panagrolaimomorpha</taxon>
        <taxon>Strongyloidoidea</taxon>
        <taxon>Strongyloididae</taxon>
        <taxon>Parastrongyloides</taxon>
    </lineage>
</organism>
<keyword evidence="2 3" id="KW-0479">Metal-binding</keyword>
<keyword evidence="2 3" id="KW-0482">Metalloprotease</keyword>
<name>A0A0N4ZWL5_PARTI</name>
<dbReference type="GO" id="GO:0008270">
    <property type="term" value="F:zinc ion binding"/>
    <property type="evidence" value="ECO:0007669"/>
    <property type="project" value="UniProtKB-UniRule"/>
</dbReference>
<reference evidence="6" key="1">
    <citation type="submission" date="2017-02" db="UniProtKB">
        <authorList>
            <consortium name="WormBaseParasite"/>
        </authorList>
    </citation>
    <scope>IDENTIFICATION</scope>
</reference>
<dbReference type="SUPFAM" id="SSF55486">
    <property type="entry name" value="Metalloproteases ('zincins'), catalytic domain"/>
    <property type="match status" value="1"/>
</dbReference>
<dbReference type="InterPro" id="IPR001506">
    <property type="entry name" value="Peptidase_M12A"/>
</dbReference>
<evidence type="ECO:0000256" key="2">
    <source>
        <dbReference type="PROSITE-ProRule" id="PRU01211"/>
    </source>
</evidence>
<dbReference type="GO" id="GO:0006508">
    <property type="term" value="P:proteolysis"/>
    <property type="evidence" value="ECO:0007669"/>
    <property type="project" value="UniProtKB-KW"/>
</dbReference>
<feature type="active site" evidence="2">
    <location>
        <position position="132"/>
    </location>
</feature>
<evidence type="ECO:0000313" key="5">
    <source>
        <dbReference type="Proteomes" id="UP000038045"/>
    </source>
</evidence>
<sequence length="435" mass="49967">MSIFLFLILYYNFKKESNFVKNVINSLNYDDKKINKRSIIKNWWGNWSFPIKYSVGEGLDKATIKLALVNLNQSTCLTFEETASIAPGNHGILFKLDSSVCYSLIGRSTSTGPQEILLTRECSETVGTVQHEVFHALGMHHEHRRSDRDNNIIILEDNIEQDKYTKEAMIDTDPFYYSNFGIPYEYNSLLHYSKAVYSKNGAFTIVAKNLVFYTYMMGQREKPSFNDLKLVNTFYCSDKCKDIGVQCENGGYKHWNQCNQCICPNSYYGYACRYVKELPGSKCSNVSITAQHRNNTITVKGNKQCNFLIKTNEDKRVRVIVTSVKTYYKKICTPTIGLQIKHLKDKSITGLCICGSYENIYIISEGNDVYIEYNGYEESNEVTIKYSIAPRTNATSMLCYEGFCYVKKGDYYEKYRAVKKTRFVSIKNGSLSNKS</sequence>
<dbReference type="PROSITE" id="PS51864">
    <property type="entry name" value="ASTACIN"/>
    <property type="match status" value="1"/>
</dbReference>
<dbReference type="Gene3D" id="3.40.390.10">
    <property type="entry name" value="Collagenase (Catalytic Domain)"/>
    <property type="match status" value="1"/>
</dbReference>
<accession>A0A0N4ZWL5</accession>
<keyword evidence="2 3" id="KW-0645">Protease</keyword>
<proteinExistence type="predicted"/>
<dbReference type="Proteomes" id="UP000038045">
    <property type="component" value="Unplaced"/>
</dbReference>
<dbReference type="EC" id="3.4.24.-" evidence="3"/>
<dbReference type="PANTHER" id="PTHR10127">
    <property type="entry name" value="DISCOIDIN, CUB, EGF, LAMININ , AND ZINC METALLOPROTEASE DOMAIN CONTAINING"/>
    <property type="match status" value="1"/>
</dbReference>
<dbReference type="InterPro" id="IPR006026">
    <property type="entry name" value="Peptidase_Metallo"/>
</dbReference>
<evidence type="ECO:0000256" key="1">
    <source>
        <dbReference type="ARBA" id="ARBA00023157"/>
    </source>
</evidence>
<feature type="binding site" evidence="2">
    <location>
        <position position="141"/>
    </location>
    <ligand>
        <name>Zn(2+)</name>
        <dbReference type="ChEBI" id="CHEBI:29105"/>
        <note>catalytic</note>
    </ligand>
</feature>
<evidence type="ECO:0000259" key="4">
    <source>
        <dbReference type="PROSITE" id="PS51864"/>
    </source>
</evidence>
<keyword evidence="2 3" id="KW-0862">Zinc</keyword>
<evidence type="ECO:0000313" key="6">
    <source>
        <dbReference type="WBParaSite" id="PTRK_0001304520.1"/>
    </source>
</evidence>
<dbReference type="WBParaSite" id="PTRK_0001304520.1">
    <property type="protein sequence ID" value="PTRK_0001304520.1"/>
    <property type="gene ID" value="PTRK_0001304520"/>
</dbReference>
<evidence type="ECO:0000256" key="3">
    <source>
        <dbReference type="RuleBase" id="RU361183"/>
    </source>
</evidence>
<feature type="domain" description="Peptidase M12A" evidence="4">
    <location>
        <begin position="37"/>
        <end position="237"/>
    </location>
</feature>
<keyword evidence="5" id="KW-1185">Reference proteome</keyword>
<keyword evidence="2 3" id="KW-0378">Hydrolase</keyword>
<dbReference type="AlphaFoldDB" id="A0A0N4ZWL5"/>
<keyword evidence="1" id="KW-1015">Disulfide bond</keyword>
<dbReference type="PANTHER" id="PTHR10127:SF802">
    <property type="entry name" value="ZINC METALLOPROTEINASE NAS-10"/>
    <property type="match status" value="1"/>
</dbReference>
<comment type="cofactor">
    <cofactor evidence="2 3">
        <name>Zn(2+)</name>
        <dbReference type="ChEBI" id="CHEBI:29105"/>
    </cofactor>
    <text evidence="2 3">Binds 1 zinc ion per subunit.</text>
</comment>
<comment type="caution">
    <text evidence="2">Lacks conserved residue(s) required for the propagation of feature annotation.</text>
</comment>
<dbReference type="PRINTS" id="PR00480">
    <property type="entry name" value="ASTACIN"/>
</dbReference>
<dbReference type="SMART" id="SM00235">
    <property type="entry name" value="ZnMc"/>
    <property type="match status" value="1"/>
</dbReference>